<dbReference type="OrthoDB" id="5370059at2759"/>
<evidence type="ECO:0000256" key="3">
    <source>
        <dbReference type="PROSITE-ProRule" id="PRU00235"/>
    </source>
</evidence>
<comment type="caution">
    <text evidence="5">The sequence shown here is derived from an EMBL/GenBank/DDBJ whole genome shotgun (WGS) entry which is preliminary data.</text>
</comment>
<dbReference type="InParanoid" id="A0A151GFN3"/>
<proteinExistence type="predicted"/>
<dbReference type="PROSITE" id="PS50012">
    <property type="entry name" value="RCC1_3"/>
    <property type="match status" value="3"/>
</dbReference>
<sequence length="382" mass="39899">MDGTFALGSNGSGQLGIGHKDDVCVPKQSQFYPSPPSSPVVKIAAGGNHALLLTQAGELYWSGDSTSGACGATTSQVSASVFQQVRLTNDAQEQAVGHIELVAVTWEASFIVARDGQGKRTNLFSFGAGNKGELGVGELLVRTPTATLFKGFPPAHTEIVDLDACMGHVVVVLSNGDAYGWGNGRKGQIGLPGAVVHSPRKIDNVGFSVSRAVCAKESTCLFGEAGSGEMRIVGSDKWGLCSKAPAEAPAWIDVAASWGDFYILRQDGSLLGWGRDDHGQLPPPNLPRIVKIAAGSEHVVALSEDGDVLAWGWSEHGNCGPQLDTNNVKGRPRAIASSKYIPPSCRIDGIGAGWATSWICIQSAGSSETEDRPGCDSATSRV</sequence>
<evidence type="ECO:0000259" key="4">
    <source>
        <dbReference type="Pfam" id="PF25390"/>
    </source>
</evidence>
<evidence type="ECO:0000313" key="6">
    <source>
        <dbReference type="Proteomes" id="UP000076580"/>
    </source>
</evidence>
<evidence type="ECO:0000313" key="5">
    <source>
        <dbReference type="EMBL" id="KYK55872.1"/>
    </source>
</evidence>
<evidence type="ECO:0000256" key="1">
    <source>
        <dbReference type="ARBA" id="ARBA00022658"/>
    </source>
</evidence>
<dbReference type="PANTHER" id="PTHR45982">
    <property type="entry name" value="REGULATOR OF CHROMOSOME CONDENSATION"/>
    <property type="match status" value="1"/>
</dbReference>
<dbReference type="InterPro" id="IPR051553">
    <property type="entry name" value="Ran_GTPase-activating"/>
</dbReference>
<dbReference type="Proteomes" id="UP000076580">
    <property type="component" value="Chromosome 03"/>
</dbReference>
<dbReference type="PROSITE" id="PS00626">
    <property type="entry name" value="RCC1_2"/>
    <property type="match status" value="1"/>
</dbReference>
<dbReference type="Gene3D" id="2.130.10.30">
    <property type="entry name" value="Regulator of chromosome condensation 1/beta-lactamase-inhibitor protein II"/>
    <property type="match status" value="2"/>
</dbReference>
<dbReference type="Pfam" id="PF25390">
    <property type="entry name" value="WD40_RLD"/>
    <property type="match status" value="1"/>
</dbReference>
<organism evidence="5 6">
    <name type="scientific">Drechmeria coniospora</name>
    <name type="common">Nematophagous fungus</name>
    <name type="synonym">Meria coniospora</name>
    <dbReference type="NCBI Taxonomy" id="98403"/>
    <lineage>
        <taxon>Eukaryota</taxon>
        <taxon>Fungi</taxon>
        <taxon>Dikarya</taxon>
        <taxon>Ascomycota</taxon>
        <taxon>Pezizomycotina</taxon>
        <taxon>Sordariomycetes</taxon>
        <taxon>Hypocreomycetidae</taxon>
        <taxon>Hypocreales</taxon>
        <taxon>Ophiocordycipitaceae</taxon>
        <taxon>Drechmeria</taxon>
    </lineage>
</organism>
<dbReference type="GO" id="GO:0005085">
    <property type="term" value="F:guanyl-nucleotide exchange factor activity"/>
    <property type="evidence" value="ECO:0007669"/>
    <property type="project" value="TreeGrafter"/>
</dbReference>
<dbReference type="InterPro" id="IPR009091">
    <property type="entry name" value="RCC1/BLIP-II"/>
</dbReference>
<feature type="repeat" description="RCC1" evidence="3">
    <location>
        <begin position="268"/>
        <end position="305"/>
    </location>
</feature>
<dbReference type="GeneID" id="63720480"/>
<feature type="domain" description="RCC1-like" evidence="4">
    <location>
        <begin position="5"/>
        <end position="357"/>
    </location>
</feature>
<accession>A0A151GFN3</accession>
<name>A0A151GFN3_DRECN</name>
<gene>
    <name evidence="5" type="ORF">DCS_07837</name>
</gene>
<evidence type="ECO:0000256" key="2">
    <source>
        <dbReference type="ARBA" id="ARBA00022737"/>
    </source>
</evidence>
<feature type="repeat" description="RCC1" evidence="3">
    <location>
        <begin position="176"/>
        <end position="225"/>
    </location>
</feature>
<dbReference type="STRING" id="98403.A0A151GFN3"/>
<dbReference type="InterPro" id="IPR058923">
    <property type="entry name" value="RCC1-like_dom"/>
</dbReference>
<keyword evidence="1" id="KW-0344">Guanine-nucleotide releasing factor</keyword>
<dbReference type="AlphaFoldDB" id="A0A151GFN3"/>
<dbReference type="GO" id="GO:0005737">
    <property type="term" value="C:cytoplasm"/>
    <property type="evidence" value="ECO:0007669"/>
    <property type="project" value="TreeGrafter"/>
</dbReference>
<dbReference type="PANTHER" id="PTHR45982:SF1">
    <property type="entry name" value="REGULATOR OF CHROMOSOME CONDENSATION"/>
    <property type="match status" value="1"/>
</dbReference>
<protein>
    <recommendedName>
        <fullName evidence="4">RCC1-like domain-containing protein</fullName>
    </recommendedName>
</protein>
<feature type="repeat" description="RCC1" evidence="3">
    <location>
        <begin position="2"/>
        <end position="56"/>
    </location>
</feature>
<dbReference type="EMBL" id="LAYC01000003">
    <property type="protein sequence ID" value="KYK55872.1"/>
    <property type="molecule type" value="Genomic_DNA"/>
</dbReference>
<keyword evidence="6" id="KW-1185">Reference proteome</keyword>
<dbReference type="InterPro" id="IPR000408">
    <property type="entry name" value="Reg_chr_condens"/>
</dbReference>
<dbReference type="RefSeq" id="XP_040655224.1">
    <property type="nucleotide sequence ID" value="XM_040805120.1"/>
</dbReference>
<keyword evidence="2" id="KW-0677">Repeat</keyword>
<reference evidence="5 6" key="1">
    <citation type="journal article" date="2016" name="Sci. Rep.">
        <title>Insights into Adaptations to a Near-Obligate Nematode Endoparasitic Lifestyle from the Finished Genome of Drechmeria coniospora.</title>
        <authorList>
            <person name="Zhang L."/>
            <person name="Zhou Z."/>
            <person name="Guo Q."/>
            <person name="Fokkens L."/>
            <person name="Miskei M."/>
            <person name="Pocsi I."/>
            <person name="Zhang W."/>
            <person name="Chen M."/>
            <person name="Wang L."/>
            <person name="Sun Y."/>
            <person name="Donzelli B.G."/>
            <person name="Gibson D.M."/>
            <person name="Nelson D.R."/>
            <person name="Luo J.G."/>
            <person name="Rep M."/>
            <person name="Liu H."/>
            <person name="Yang S."/>
            <person name="Wang J."/>
            <person name="Krasnoff S.B."/>
            <person name="Xu Y."/>
            <person name="Molnar I."/>
            <person name="Lin M."/>
        </authorList>
    </citation>
    <scope>NUCLEOTIDE SEQUENCE [LARGE SCALE GENOMIC DNA]</scope>
    <source>
        <strain evidence="5 6">ARSEF 6962</strain>
    </source>
</reference>
<dbReference type="SUPFAM" id="SSF50985">
    <property type="entry name" value="RCC1/BLIP-II"/>
    <property type="match status" value="1"/>
</dbReference>
<dbReference type="PRINTS" id="PR00633">
    <property type="entry name" value="RCCNDNSATION"/>
</dbReference>